<reference evidence="2 3" key="1">
    <citation type="submission" date="2019-04" db="EMBL/GenBank/DDBJ databases">
        <title>Pedobacter sp. RP-3-22 sp. nov., isolated from Arctic soil.</title>
        <authorList>
            <person name="Dahal R.H."/>
            <person name="Kim D.-U."/>
        </authorList>
    </citation>
    <scope>NUCLEOTIDE SEQUENCE [LARGE SCALE GENOMIC DNA]</scope>
    <source>
        <strain evidence="2 3">RP-3-22</strain>
    </source>
</reference>
<accession>A0A4V5NZP6</accession>
<keyword evidence="3" id="KW-1185">Reference proteome</keyword>
<dbReference type="RefSeq" id="WP_136841377.1">
    <property type="nucleotide sequence ID" value="NZ_SWBR01000003.1"/>
</dbReference>
<evidence type="ECO:0008006" key="4">
    <source>
        <dbReference type="Google" id="ProtNLM"/>
    </source>
</evidence>
<protein>
    <recommendedName>
        <fullName evidence="4">Outer membrane protein beta-barrel domain-containing protein</fullName>
    </recommendedName>
</protein>
<dbReference type="Proteomes" id="UP000309488">
    <property type="component" value="Unassembled WGS sequence"/>
</dbReference>
<dbReference type="OrthoDB" id="759482at2"/>
<proteinExistence type="predicted"/>
<organism evidence="2 3">
    <name type="scientific">Pedobacter polaris</name>
    <dbReference type="NCBI Taxonomy" id="2571273"/>
    <lineage>
        <taxon>Bacteria</taxon>
        <taxon>Pseudomonadati</taxon>
        <taxon>Bacteroidota</taxon>
        <taxon>Sphingobacteriia</taxon>
        <taxon>Sphingobacteriales</taxon>
        <taxon>Sphingobacteriaceae</taxon>
        <taxon>Pedobacter</taxon>
    </lineage>
</organism>
<name>A0A4V5NZP6_9SPHI</name>
<evidence type="ECO:0000313" key="3">
    <source>
        <dbReference type="Proteomes" id="UP000309488"/>
    </source>
</evidence>
<dbReference type="AlphaFoldDB" id="A0A4V5NZP6"/>
<keyword evidence="1" id="KW-0732">Signal</keyword>
<dbReference type="EMBL" id="SWBR01000003">
    <property type="protein sequence ID" value="TKC07925.1"/>
    <property type="molecule type" value="Genomic_DNA"/>
</dbReference>
<comment type="caution">
    <text evidence="2">The sequence shown here is derived from an EMBL/GenBank/DDBJ whole genome shotgun (WGS) entry which is preliminary data.</text>
</comment>
<gene>
    <name evidence="2" type="ORF">FA048_12225</name>
</gene>
<feature type="chain" id="PRO_5020642933" description="Outer membrane protein beta-barrel domain-containing protein" evidence="1">
    <location>
        <begin position="20"/>
        <end position="188"/>
    </location>
</feature>
<evidence type="ECO:0000313" key="2">
    <source>
        <dbReference type="EMBL" id="TKC07925.1"/>
    </source>
</evidence>
<feature type="signal peptide" evidence="1">
    <location>
        <begin position="1"/>
        <end position="19"/>
    </location>
</feature>
<sequence length="188" mass="20238">MKYILIIAMSLSMANNSFAQQFFANKVSAFSVGLEAGVGTKAGIYGQSYFSLQSDAYYFKMKNSRLGEIGLFGDKPTPKLFDYALMVGKNFNVGSIHNFQLGAGLAFTGKVTQGKYLRSGGQENSGILLFGHSVYEKIQNNTIGLPIEAKYNLQLGNIIAISISANANLNAMQSFAGLSVGTFLGNVR</sequence>
<evidence type="ECO:0000256" key="1">
    <source>
        <dbReference type="SAM" id="SignalP"/>
    </source>
</evidence>